<feature type="region of interest" description="Disordered" evidence="1">
    <location>
        <begin position="693"/>
        <end position="938"/>
    </location>
</feature>
<feature type="compositionally biased region" description="Polar residues" evidence="1">
    <location>
        <begin position="357"/>
        <end position="374"/>
    </location>
</feature>
<feature type="region of interest" description="Disordered" evidence="1">
    <location>
        <begin position="354"/>
        <end position="382"/>
    </location>
</feature>
<dbReference type="GO" id="GO:0042974">
    <property type="term" value="F:nuclear retinoic acid receptor binding"/>
    <property type="evidence" value="ECO:0007669"/>
    <property type="project" value="InterPro"/>
</dbReference>
<dbReference type="GO" id="GO:0006355">
    <property type="term" value="P:regulation of DNA-templated transcription"/>
    <property type="evidence" value="ECO:0007669"/>
    <property type="project" value="InterPro"/>
</dbReference>
<feature type="compositionally biased region" description="Polar residues" evidence="1">
    <location>
        <begin position="910"/>
        <end position="919"/>
    </location>
</feature>
<name>A0A9D3Q0K2_MEGAT</name>
<feature type="compositionally biased region" description="Polar residues" evidence="1">
    <location>
        <begin position="731"/>
        <end position="740"/>
    </location>
</feature>
<feature type="compositionally biased region" description="Pro residues" evidence="1">
    <location>
        <begin position="288"/>
        <end position="300"/>
    </location>
</feature>
<feature type="compositionally biased region" description="Basic and acidic residues" evidence="1">
    <location>
        <begin position="769"/>
        <end position="778"/>
    </location>
</feature>
<feature type="compositionally biased region" description="Basic and acidic residues" evidence="1">
    <location>
        <begin position="522"/>
        <end position="538"/>
    </location>
</feature>
<dbReference type="Proteomes" id="UP001046870">
    <property type="component" value="Chromosome 8"/>
</dbReference>
<dbReference type="EMBL" id="JAFDVH010000008">
    <property type="protein sequence ID" value="KAG7472552.1"/>
    <property type="molecule type" value="Genomic_DNA"/>
</dbReference>
<feature type="compositionally biased region" description="Low complexity" evidence="1">
    <location>
        <begin position="482"/>
        <end position="493"/>
    </location>
</feature>
<comment type="caution">
    <text evidence="2">The sequence shown here is derived from an EMBL/GenBank/DDBJ whole genome shotgun (WGS) entry which is preliminary data.</text>
</comment>
<protein>
    <recommendedName>
        <fullName evidence="4">Ligand dependent nuclear receptor interacting factor 1</fullName>
    </recommendedName>
</protein>
<keyword evidence="3" id="KW-1185">Reference proteome</keyword>
<feature type="region of interest" description="Disordered" evidence="1">
    <location>
        <begin position="1"/>
        <end position="27"/>
    </location>
</feature>
<feature type="compositionally biased region" description="Polar residues" evidence="1">
    <location>
        <begin position="17"/>
        <end position="27"/>
    </location>
</feature>
<feature type="compositionally biased region" description="Acidic residues" evidence="1">
    <location>
        <begin position="885"/>
        <end position="903"/>
    </location>
</feature>
<gene>
    <name evidence="2" type="ORF">MATL_G00109920</name>
</gene>
<dbReference type="InterPro" id="IPR026191">
    <property type="entry name" value="LRIF1"/>
</dbReference>
<feature type="compositionally biased region" description="Polar residues" evidence="1">
    <location>
        <begin position="563"/>
        <end position="580"/>
    </location>
</feature>
<dbReference type="PANTHER" id="PTHR16131:SF2">
    <property type="entry name" value="LIGAND-DEPENDENT NUCLEAR RECEPTOR-INTERACTING FACTOR 1"/>
    <property type="match status" value="1"/>
</dbReference>
<feature type="region of interest" description="Disordered" evidence="1">
    <location>
        <begin position="273"/>
        <end position="314"/>
    </location>
</feature>
<proteinExistence type="predicted"/>
<evidence type="ECO:0000256" key="1">
    <source>
        <dbReference type="SAM" id="MobiDB-lite"/>
    </source>
</evidence>
<evidence type="ECO:0008006" key="4">
    <source>
        <dbReference type="Google" id="ProtNLM"/>
    </source>
</evidence>
<feature type="compositionally biased region" description="Polar residues" evidence="1">
    <location>
        <begin position="438"/>
        <end position="455"/>
    </location>
</feature>
<organism evidence="2 3">
    <name type="scientific">Megalops atlanticus</name>
    <name type="common">Tarpon</name>
    <name type="synonym">Clupea gigantea</name>
    <dbReference type="NCBI Taxonomy" id="7932"/>
    <lineage>
        <taxon>Eukaryota</taxon>
        <taxon>Metazoa</taxon>
        <taxon>Chordata</taxon>
        <taxon>Craniata</taxon>
        <taxon>Vertebrata</taxon>
        <taxon>Euteleostomi</taxon>
        <taxon>Actinopterygii</taxon>
        <taxon>Neopterygii</taxon>
        <taxon>Teleostei</taxon>
        <taxon>Elopiformes</taxon>
        <taxon>Megalopidae</taxon>
        <taxon>Megalops</taxon>
    </lineage>
</organism>
<dbReference type="PANTHER" id="PTHR16131">
    <property type="entry name" value="LIGAND-DEPENDENT NUCLEAR RECEPTOR-INTERACTING FACTOR 1"/>
    <property type="match status" value="1"/>
</dbReference>
<feature type="region of interest" description="Disordered" evidence="1">
    <location>
        <begin position="515"/>
        <end position="604"/>
    </location>
</feature>
<accession>A0A9D3Q0K2</accession>
<sequence>MMNNYVKVAVPPKQNDKQMTSPSANQSGTGVFYQAMPAVGADGKNVMKLIPVQRVNGQFVRMQNSNNLPNTYKKADVDPQRLYARPIHLSPNPVSQSNVPILQPTVNGRYIIKRPPDVNVMLNPVSGTGKYHERMTVSASTPIQVHERVTVSASTPIQVQVPIVATKVAQNVLPMAPPVLNCGKTLTLFNKKQLPVTVKSPVLPNGHYLQIPPNAQVKTLPASALPQAVKKRILTPPVSSASGSTNTMTNLPTVVYVSPVNTMKLGASQQAPAVCPAPTSVNRLPKPSGQPLPTCPPASPTQPSKSLTKETQDPVTPIKWVVQEHSDSAAPCLVPQNSSSMTSEILKALAQMERANSAGQNTAAKPTSPQNNPTRAGPGKDNALVMCNGKVYFVAKKTPEFGEDSVHTVSRIVHSPSKHTTGDGNINEADKTSPPKLLSSTAYPGLQTAASSRQGTGRILINDGPDEIIDLCDDDPQDDYVSQSQPNNSLPQSATSQSAAEEDDDCNVIFVSYIPPKSTSETGDHESEVVHDKEHSQEKINNGETDHEMGSGQENGPCRESEPNQGTIGQDAESSQNVEISQLKDNESEQETVPSVPAKPGESTVGVGLAHHVVVAEQKDHCELDRQLKQRFGIRSDVKICLQRIKSTESKVVPKKGPKIGSINKRTLDGIRKLIQGSRIELKTKKIIETQVSSMKGKAECSPHDPKRKKVEAPEDAAEVATDSGAVLRPSCSTDTSAKTTVEKGKTPSQAISPSVGSDASVQPLENSELEKNVEKDSTSSSSPAEVTKDMPPNVIQQAKVCMEDQLTASSSIPKPKAVQSKSRKGKGKQSRVQTVMLANEIPEAESMDISPVPKDKSSSSEIQISRNYDSEIKATVEMSPEVAMQDEEEPFNTCGEGEEPDSMEICCPSTLSEPSYSITGEPPGGDVFNSTPMDSEEIKRHEKIKRLKELLKEKEAALEMIRKTMM</sequence>
<reference evidence="2" key="1">
    <citation type="submission" date="2021-01" db="EMBL/GenBank/DDBJ databases">
        <authorList>
            <person name="Zahm M."/>
            <person name="Roques C."/>
            <person name="Cabau C."/>
            <person name="Klopp C."/>
            <person name="Donnadieu C."/>
            <person name="Jouanno E."/>
            <person name="Lampietro C."/>
            <person name="Louis A."/>
            <person name="Herpin A."/>
            <person name="Echchiki A."/>
            <person name="Berthelot C."/>
            <person name="Parey E."/>
            <person name="Roest-Crollius H."/>
            <person name="Braasch I."/>
            <person name="Postlethwait J."/>
            <person name="Bobe J."/>
            <person name="Montfort J."/>
            <person name="Bouchez O."/>
            <person name="Begum T."/>
            <person name="Mejri S."/>
            <person name="Adams A."/>
            <person name="Chen W.-J."/>
            <person name="Guiguen Y."/>
        </authorList>
    </citation>
    <scope>NUCLEOTIDE SEQUENCE</scope>
    <source>
        <strain evidence="2">YG-15Mar2019-1</strain>
        <tissue evidence="2">Brain</tissue>
    </source>
</reference>
<evidence type="ECO:0000313" key="3">
    <source>
        <dbReference type="Proteomes" id="UP001046870"/>
    </source>
</evidence>
<feature type="compositionally biased region" description="Polar residues" evidence="1">
    <location>
        <begin position="747"/>
        <end position="766"/>
    </location>
</feature>
<feature type="compositionally biased region" description="Acidic residues" evidence="1">
    <location>
        <begin position="464"/>
        <end position="478"/>
    </location>
</feature>
<feature type="region of interest" description="Disordered" evidence="1">
    <location>
        <begin position="413"/>
        <end position="503"/>
    </location>
</feature>
<evidence type="ECO:0000313" key="2">
    <source>
        <dbReference type="EMBL" id="KAG7472552.1"/>
    </source>
</evidence>
<dbReference type="Pfam" id="PF15741">
    <property type="entry name" value="LRIF1"/>
    <property type="match status" value="2"/>
</dbReference>
<dbReference type="OrthoDB" id="9944055at2759"/>
<dbReference type="AlphaFoldDB" id="A0A9D3Q0K2"/>